<dbReference type="Proteomes" id="UP000318538">
    <property type="component" value="Chromosome"/>
</dbReference>
<dbReference type="EMBL" id="CP036525">
    <property type="protein sequence ID" value="QDT04438.1"/>
    <property type="molecule type" value="Genomic_DNA"/>
</dbReference>
<evidence type="ECO:0000313" key="3">
    <source>
        <dbReference type="Proteomes" id="UP000318538"/>
    </source>
</evidence>
<evidence type="ECO:0000313" key="2">
    <source>
        <dbReference type="EMBL" id="QDT04438.1"/>
    </source>
</evidence>
<dbReference type="AlphaFoldDB" id="A0A517NBQ5"/>
<dbReference type="KEGG" id="rlc:K227x_28290"/>
<accession>A0A517NBQ5</accession>
<feature type="region of interest" description="Disordered" evidence="1">
    <location>
        <begin position="75"/>
        <end position="96"/>
    </location>
</feature>
<sequence>MGAVWHRRTIRIYVRFNRSNRPLSLPGTCRRATIPHHIGNRRNHLVDPQRGCRWRRALICLKVPHRGCLRVRDPHNQTAQQQKGKHQPNSRVPPSVGSIVGGVMRVHVFQNRPFEARKAISFVEQEQPDELAVSAQLSTTRLNHLFPLIDLRSLDFPACIRGRMIRNLR</sequence>
<gene>
    <name evidence="2" type="ORF">K227x_28290</name>
</gene>
<proteinExistence type="predicted"/>
<organism evidence="2 3">
    <name type="scientific">Rubripirellula lacrimiformis</name>
    <dbReference type="NCBI Taxonomy" id="1930273"/>
    <lineage>
        <taxon>Bacteria</taxon>
        <taxon>Pseudomonadati</taxon>
        <taxon>Planctomycetota</taxon>
        <taxon>Planctomycetia</taxon>
        <taxon>Pirellulales</taxon>
        <taxon>Pirellulaceae</taxon>
        <taxon>Rubripirellula</taxon>
    </lineage>
</organism>
<name>A0A517NBQ5_9BACT</name>
<keyword evidence="3" id="KW-1185">Reference proteome</keyword>
<evidence type="ECO:0000256" key="1">
    <source>
        <dbReference type="SAM" id="MobiDB-lite"/>
    </source>
</evidence>
<protein>
    <submittedName>
        <fullName evidence="2">Uncharacterized protein</fullName>
    </submittedName>
</protein>
<reference evidence="2 3" key="1">
    <citation type="submission" date="2019-02" db="EMBL/GenBank/DDBJ databases">
        <title>Deep-cultivation of Planctomycetes and their phenomic and genomic characterization uncovers novel biology.</title>
        <authorList>
            <person name="Wiegand S."/>
            <person name="Jogler M."/>
            <person name="Boedeker C."/>
            <person name="Pinto D."/>
            <person name="Vollmers J."/>
            <person name="Rivas-Marin E."/>
            <person name="Kohn T."/>
            <person name="Peeters S.H."/>
            <person name="Heuer A."/>
            <person name="Rast P."/>
            <person name="Oberbeckmann S."/>
            <person name="Bunk B."/>
            <person name="Jeske O."/>
            <person name="Meyerdierks A."/>
            <person name="Storesund J.E."/>
            <person name="Kallscheuer N."/>
            <person name="Luecker S."/>
            <person name="Lage O.M."/>
            <person name="Pohl T."/>
            <person name="Merkel B.J."/>
            <person name="Hornburger P."/>
            <person name="Mueller R.-W."/>
            <person name="Bruemmer F."/>
            <person name="Labrenz M."/>
            <person name="Spormann A.M."/>
            <person name="Op den Camp H."/>
            <person name="Overmann J."/>
            <person name="Amann R."/>
            <person name="Jetten M.S.M."/>
            <person name="Mascher T."/>
            <person name="Medema M.H."/>
            <person name="Devos D.P."/>
            <person name="Kaster A.-K."/>
            <person name="Ovreas L."/>
            <person name="Rohde M."/>
            <person name="Galperin M.Y."/>
            <person name="Jogler C."/>
        </authorList>
    </citation>
    <scope>NUCLEOTIDE SEQUENCE [LARGE SCALE GENOMIC DNA]</scope>
    <source>
        <strain evidence="2 3">K22_7</strain>
    </source>
</reference>